<dbReference type="AlphaFoldDB" id="A0A0A5HWS7"/>
<dbReference type="InterPro" id="IPR029052">
    <property type="entry name" value="Metallo-depent_PP-like"/>
</dbReference>
<dbReference type="Proteomes" id="UP000030403">
    <property type="component" value="Unassembled WGS sequence"/>
</dbReference>
<protein>
    <recommendedName>
        <fullName evidence="2">Phosphoesterase</fullName>
        <ecNumber evidence="2">3.1.4.-</ecNumber>
    </recommendedName>
</protein>
<dbReference type="Gene3D" id="3.60.21.10">
    <property type="match status" value="1"/>
</dbReference>
<dbReference type="NCBIfam" id="TIGR00040">
    <property type="entry name" value="yfcE"/>
    <property type="match status" value="1"/>
</dbReference>
<dbReference type="OrthoDB" id="9800565at2"/>
<evidence type="ECO:0000313" key="4">
    <source>
        <dbReference type="EMBL" id="KGX88072.1"/>
    </source>
</evidence>
<dbReference type="InterPro" id="IPR024654">
    <property type="entry name" value="Calcineurin-like_PHP_lpxH"/>
</dbReference>
<dbReference type="InterPro" id="IPR041802">
    <property type="entry name" value="MPP_YfcE"/>
</dbReference>
<dbReference type="EMBL" id="AVPF01000021">
    <property type="protein sequence ID" value="KGX88072.1"/>
    <property type="molecule type" value="Genomic_DNA"/>
</dbReference>
<accession>A0A0A5HWS7</accession>
<evidence type="ECO:0000259" key="3">
    <source>
        <dbReference type="Pfam" id="PF12850"/>
    </source>
</evidence>
<comment type="similarity">
    <text evidence="1 2">Belongs to the metallophosphoesterase superfamily. YfcE family.</text>
</comment>
<keyword evidence="5" id="KW-1185">Reference proteome</keyword>
<sequence length="175" mass="19753">MPKVLIVSDSHGLTEEVQTVKERHKDEVDAMIHCGDSELDFDAEEMKDYQKVRGNCDFDDRYPEDIDLEVAGMKFLATHGHLYRIKTTLMPLSYRAEEVGADIVCFGHSHMAAAEKVDNRLFINPGSIRLPRGITEKTYAIASWNGKSDVKVEFFNVEGELIPSMTVETSLQAEE</sequence>
<dbReference type="PANTHER" id="PTHR11124">
    <property type="entry name" value="VACUOLAR SORTING PROTEIN VPS29"/>
    <property type="match status" value="1"/>
</dbReference>
<gene>
    <name evidence="4" type="ORF">N783_08990</name>
</gene>
<dbReference type="STRING" id="1385511.GCA_000425225_02421"/>
<organism evidence="4 5">
    <name type="scientific">Pontibacillus marinus BH030004 = DSM 16465</name>
    <dbReference type="NCBI Taxonomy" id="1385511"/>
    <lineage>
        <taxon>Bacteria</taxon>
        <taxon>Bacillati</taxon>
        <taxon>Bacillota</taxon>
        <taxon>Bacilli</taxon>
        <taxon>Bacillales</taxon>
        <taxon>Bacillaceae</taxon>
        <taxon>Pontibacillus</taxon>
    </lineage>
</organism>
<evidence type="ECO:0000313" key="5">
    <source>
        <dbReference type="Proteomes" id="UP000030403"/>
    </source>
</evidence>
<feature type="domain" description="Calcineurin-like phosphoesterase" evidence="3">
    <location>
        <begin position="3"/>
        <end position="144"/>
    </location>
</feature>
<dbReference type="RefSeq" id="WP_027448873.1">
    <property type="nucleotide sequence ID" value="NZ_AVPF01000021.1"/>
</dbReference>
<proteinExistence type="inferred from homology"/>
<dbReference type="InterPro" id="IPR000979">
    <property type="entry name" value="Phosphodiesterase_MJ0936/Vps29"/>
</dbReference>
<dbReference type="Pfam" id="PF12850">
    <property type="entry name" value="Metallophos_2"/>
    <property type="match status" value="1"/>
</dbReference>
<dbReference type="GO" id="GO:0046872">
    <property type="term" value="F:metal ion binding"/>
    <property type="evidence" value="ECO:0007669"/>
    <property type="project" value="UniProtKB-KW"/>
</dbReference>
<reference evidence="4 5" key="1">
    <citation type="submission" date="2013-08" db="EMBL/GenBank/DDBJ databases">
        <authorList>
            <person name="Huang J."/>
            <person name="Wang G."/>
        </authorList>
    </citation>
    <scope>NUCLEOTIDE SEQUENCE [LARGE SCALE GENOMIC DNA]</scope>
    <source>
        <strain evidence="4 5">BH030004</strain>
    </source>
</reference>
<keyword evidence="2" id="KW-0479">Metal-binding</keyword>
<dbReference type="GO" id="GO:0016787">
    <property type="term" value="F:hydrolase activity"/>
    <property type="evidence" value="ECO:0007669"/>
    <property type="project" value="UniProtKB-UniRule"/>
</dbReference>
<comment type="cofactor">
    <cofactor evidence="2">
        <name>a divalent metal cation</name>
        <dbReference type="ChEBI" id="CHEBI:60240"/>
    </cofactor>
</comment>
<dbReference type="eggNOG" id="COG0622">
    <property type="taxonomic scope" value="Bacteria"/>
</dbReference>
<evidence type="ECO:0000256" key="2">
    <source>
        <dbReference type="RuleBase" id="RU362039"/>
    </source>
</evidence>
<dbReference type="CDD" id="cd00841">
    <property type="entry name" value="MPP_YfcE"/>
    <property type="match status" value="1"/>
</dbReference>
<dbReference type="EC" id="3.1.4.-" evidence="2"/>
<name>A0A0A5HWS7_9BACI</name>
<comment type="caution">
    <text evidence="4">The sequence shown here is derived from an EMBL/GenBank/DDBJ whole genome shotgun (WGS) entry which is preliminary data.</text>
</comment>
<dbReference type="SUPFAM" id="SSF56300">
    <property type="entry name" value="Metallo-dependent phosphatases"/>
    <property type="match status" value="1"/>
</dbReference>
<evidence type="ECO:0000256" key="1">
    <source>
        <dbReference type="ARBA" id="ARBA00008950"/>
    </source>
</evidence>